<dbReference type="Proteomes" id="UP000617340">
    <property type="component" value="Unassembled WGS sequence"/>
</dbReference>
<protein>
    <recommendedName>
        <fullName evidence="10">Regulator of G-protein signaling loco</fullName>
    </recommendedName>
</protein>
<dbReference type="InterPro" id="IPR044926">
    <property type="entry name" value="RGS_subdomain_2"/>
</dbReference>
<dbReference type="InterPro" id="IPR029071">
    <property type="entry name" value="Ubiquitin-like_domsf"/>
</dbReference>
<dbReference type="SUPFAM" id="SSF48097">
    <property type="entry name" value="Regulator of G-protein signaling, RGS"/>
    <property type="match status" value="1"/>
</dbReference>
<dbReference type="GO" id="GO:0005886">
    <property type="term" value="C:plasma membrane"/>
    <property type="evidence" value="ECO:0007669"/>
    <property type="project" value="TreeGrafter"/>
</dbReference>
<feature type="compositionally biased region" description="Polar residues" evidence="5">
    <location>
        <begin position="608"/>
        <end position="623"/>
    </location>
</feature>
<dbReference type="InterPro" id="IPR003109">
    <property type="entry name" value="GoLoco_motif"/>
</dbReference>
<evidence type="ECO:0000313" key="8">
    <source>
        <dbReference type="EMBL" id="KAF7384087.1"/>
    </source>
</evidence>
<dbReference type="PRINTS" id="PR01301">
    <property type="entry name" value="RGSPROTEIN"/>
</dbReference>
<dbReference type="GO" id="GO:0007165">
    <property type="term" value="P:signal transduction"/>
    <property type="evidence" value="ECO:0007669"/>
    <property type="project" value="InterPro"/>
</dbReference>
<dbReference type="InterPro" id="IPR016137">
    <property type="entry name" value="RGS"/>
</dbReference>
<feature type="domain" description="RGS" evidence="6">
    <location>
        <begin position="46"/>
        <end position="134"/>
    </location>
</feature>
<feature type="compositionally biased region" description="Basic and acidic residues" evidence="5">
    <location>
        <begin position="550"/>
        <end position="560"/>
    </location>
</feature>
<dbReference type="EMBL" id="JACSDZ010000018">
    <property type="protein sequence ID" value="KAF7384087.1"/>
    <property type="molecule type" value="Genomic_DNA"/>
</dbReference>
<sequence>MGFRVIPRGCSFVGQDMDSLRKYSHGSTESCDKVSDCKSVHTWANGFEKLLGDPKGLQTFAEFLKKEFSHENIYFWAACERYKDTEDPISRCRLAWQIYQRHLSNTAAEPVNVDSHASGQITQELLNEAPADLFLQSVSSCEGQLNEKKEVRTKCTGLCRVILSDGSTTVVPTSQTESIKDVVTRLLDKRALRYTNYDVLILATDEVVDTKYPSSVLAGQEVEVVPTKVLKVDLPSRRVITVIAHKGRTLKEVLRPLLNKYGFNLDLISIWSEGHRVCMDISAINAPTRLTLTTNSEDAQRDPTLVKYSDEISRGQPTLDEITNKVFEELLVGKSASKYQYNEGSCKSDDQRSEGSSILPSKFFVRDSTMHGKKKMKSKYTTGSEKSGGTTESVSEETTRPHPPLIAKWRNGVKLQLPGRFDGDDLYEGLKRAQRSRLEDQRGTEINFELPDFLKNKENGKPLDRNKFRRARVTPANCCEGSTKFYDTGEEKDVTTGQERATYLTNGRIVERLTTVPDTIESVSKGLDTSFTLDGTIVDGDQTIVENGFRSDSKHQESHSADSQVSPTTKLSKPPPLPPKPKNLVMNVVKTSYIMTSKTHQKSGKESPMNNQSESCQNKNVII</sequence>
<dbReference type="SMART" id="SM00315">
    <property type="entry name" value="RGS"/>
    <property type="match status" value="1"/>
</dbReference>
<dbReference type="PROSITE" id="PS50132">
    <property type="entry name" value="RGS"/>
    <property type="match status" value="1"/>
</dbReference>
<keyword evidence="4" id="KW-0677">Repeat</keyword>
<comment type="subcellular location">
    <subcellularLocation>
        <location evidence="1">Cytoplasm</location>
    </subcellularLocation>
</comment>
<dbReference type="SUPFAM" id="SSF54236">
    <property type="entry name" value="Ubiquitin-like"/>
    <property type="match status" value="2"/>
</dbReference>
<dbReference type="InterPro" id="IPR003116">
    <property type="entry name" value="RBD_dom"/>
</dbReference>
<dbReference type="Pfam" id="PF00615">
    <property type="entry name" value="RGS"/>
    <property type="match status" value="1"/>
</dbReference>
<dbReference type="Gene3D" id="1.10.196.10">
    <property type="match status" value="1"/>
</dbReference>
<dbReference type="InterPro" id="IPR024066">
    <property type="entry name" value="RGS_subdom1/3"/>
</dbReference>
<evidence type="ECO:0000256" key="5">
    <source>
        <dbReference type="SAM" id="MobiDB-lite"/>
    </source>
</evidence>
<dbReference type="InterPro" id="IPR046995">
    <property type="entry name" value="RGS10/12/14-like"/>
</dbReference>
<gene>
    <name evidence="8" type="ORF">HZH68_014844</name>
</gene>
<evidence type="ECO:0000259" key="7">
    <source>
        <dbReference type="PROSITE" id="PS50898"/>
    </source>
</evidence>
<reference evidence="8" key="1">
    <citation type="journal article" date="2020" name="G3 (Bethesda)">
        <title>High-Quality Assemblies for Three Invasive Social Wasps from the &lt;i&gt;Vespula&lt;/i&gt; Genus.</title>
        <authorList>
            <person name="Harrop T.W.R."/>
            <person name="Guhlin J."/>
            <person name="McLaughlin G.M."/>
            <person name="Permina E."/>
            <person name="Stockwell P."/>
            <person name="Gilligan J."/>
            <person name="Le Lec M.F."/>
            <person name="Gruber M.A.M."/>
            <person name="Quinn O."/>
            <person name="Lovegrove M."/>
            <person name="Duncan E.J."/>
            <person name="Remnant E.J."/>
            <person name="Van Eeckhoven J."/>
            <person name="Graham B."/>
            <person name="Knapp R.A."/>
            <person name="Langford K.W."/>
            <person name="Kronenberg Z."/>
            <person name="Press M.O."/>
            <person name="Eacker S.M."/>
            <person name="Wilson-Rankin E.E."/>
            <person name="Purcell J."/>
            <person name="Lester P.J."/>
            <person name="Dearden P.K."/>
        </authorList>
    </citation>
    <scope>NUCLEOTIDE SEQUENCE</scope>
    <source>
        <strain evidence="8">Linc-1</strain>
    </source>
</reference>
<dbReference type="GO" id="GO:0005634">
    <property type="term" value="C:nucleus"/>
    <property type="evidence" value="ECO:0007669"/>
    <property type="project" value="TreeGrafter"/>
</dbReference>
<dbReference type="GO" id="GO:0005737">
    <property type="term" value="C:cytoplasm"/>
    <property type="evidence" value="ECO:0007669"/>
    <property type="project" value="UniProtKB-SubCell"/>
</dbReference>
<dbReference type="SMART" id="SM00390">
    <property type="entry name" value="GoLoco"/>
    <property type="match status" value="1"/>
</dbReference>
<proteinExistence type="predicted"/>
<evidence type="ECO:0000256" key="4">
    <source>
        <dbReference type="ARBA" id="ARBA00022737"/>
    </source>
</evidence>
<dbReference type="GO" id="GO:0005096">
    <property type="term" value="F:GTPase activator activity"/>
    <property type="evidence" value="ECO:0007669"/>
    <property type="project" value="UniProtKB-KW"/>
</dbReference>
<evidence type="ECO:0000256" key="1">
    <source>
        <dbReference type="ARBA" id="ARBA00004496"/>
    </source>
</evidence>
<feature type="region of interest" description="Disordered" evidence="5">
    <location>
        <begin position="597"/>
        <end position="623"/>
    </location>
</feature>
<keyword evidence="2" id="KW-0343">GTPase activation</keyword>
<dbReference type="PROSITE" id="PS50898">
    <property type="entry name" value="RBD"/>
    <property type="match status" value="1"/>
</dbReference>
<feature type="domain" description="RBD" evidence="7">
    <location>
        <begin position="157"/>
        <end position="227"/>
    </location>
</feature>
<accession>A0A834JBC6</accession>
<keyword evidence="3" id="KW-0963">Cytoplasm</keyword>
<dbReference type="PROSITE" id="PS50877">
    <property type="entry name" value="GOLOCO"/>
    <property type="match status" value="1"/>
</dbReference>
<dbReference type="GO" id="GO:0008277">
    <property type="term" value="P:regulation of G protein-coupled receptor signaling pathway"/>
    <property type="evidence" value="ECO:0007669"/>
    <property type="project" value="TreeGrafter"/>
</dbReference>
<dbReference type="Gene3D" id="1.10.167.10">
    <property type="entry name" value="Regulator of G-protein Signalling 4, domain 2"/>
    <property type="match status" value="1"/>
</dbReference>
<feature type="compositionally biased region" description="Low complexity" evidence="5">
    <location>
        <begin position="379"/>
        <end position="393"/>
    </location>
</feature>
<feature type="region of interest" description="Disordered" evidence="5">
    <location>
        <begin position="374"/>
        <end position="404"/>
    </location>
</feature>
<comment type="caution">
    <text evidence="8">The sequence shown here is derived from an EMBL/GenBank/DDBJ whole genome shotgun (WGS) entry which is preliminary data.</text>
</comment>
<dbReference type="InterPro" id="IPR036305">
    <property type="entry name" value="RGS_sf"/>
</dbReference>
<dbReference type="AlphaFoldDB" id="A0A834JBC6"/>
<dbReference type="PANTHER" id="PTHR45945">
    <property type="entry name" value="REGULATOR OF G-PROTEIN SIGNALING LOCO"/>
    <property type="match status" value="1"/>
</dbReference>
<dbReference type="Gene3D" id="3.10.20.90">
    <property type="entry name" value="Phosphatidylinositol 3-kinase Catalytic Subunit, Chain A, domain 1"/>
    <property type="match status" value="2"/>
</dbReference>
<evidence type="ECO:0000256" key="2">
    <source>
        <dbReference type="ARBA" id="ARBA00022468"/>
    </source>
</evidence>
<keyword evidence="9" id="KW-1185">Reference proteome</keyword>
<evidence type="ECO:0008006" key="10">
    <source>
        <dbReference type="Google" id="ProtNLM"/>
    </source>
</evidence>
<evidence type="ECO:0000256" key="3">
    <source>
        <dbReference type="ARBA" id="ARBA00022490"/>
    </source>
</evidence>
<dbReference type="Pfam" id="PF02196">
    <property type="entry name" value="RBD"/>
    <property type="match status" value="1"/>
</dbReference>
<evidence type="ECO:0000259" key="6">
    <source>
        <dbReference type="PROSITE" id="PS50132"/>
    </source>
</evidence>
<organism evidence="8 9">
    <name type="scientific">Vespula germanica</name>
    <name type="common">German yellow jacket</name>
    <name type="synonym">Paravespula germanica</name>
    <dbReference type="NCBI Taxonomy" id="30212"/>
    <lineage>
        <taxon>Eukaryota</taxon>
        <taxon>Metazoa</taxon>
        <taxon>Ecdysozoa</taxon>
        <taxon>Arthropoda</taxon>
        <taxon>Hexapoda</taxon>
        <taxon>Insecta</taxon>
        <taxon>Pterygota</taxon>
        <taxon>Neoptera</taxon>
        <taxon>Endopterygota</taxon>
        <taxon>Hymenoptera</taxon>
        <taxon>Apocrita</taxon>
        <taxon>Aculeata</taxon>
        <taxon>Vespoidea</taxon>
        <taxon>Vespidae</taxon>
        <taxon>Vespinae</taxon>
        <taxon>Vespula</taxon>
    </lineage>
</organism>
<dbReference type="CDD" id="cd01817">
    <property type="entry name" value="RBD1_RGS12_like"/>
    <property type="match status" value="1"/>
</dbReference>
<dbReference type="PANTHER" id="PTHR45945:SF3">
    <property type="entry name" value="REGULATOR OF G-PROTEIN SIGNALING LOCO"/>
    <property type="match status" value="1"/>
</dbReference>
<feature type="region of interest" description="Disordered" evidence="5">
    <location>
        <begin position="550"/>
        <end position="585"/>
    </location>
</feature>
<name>A0A834JBC6_VESGE</name>
<evidence type="ECO:0000313" key="9">
    <source>
        <dbReference type="Proteomes" id="UP000617340"/>
    </source>
</evidence>
<dbReference type="SMART" id="SM00455">
    <property type="entry name" value="RBD"/>
    <property type="match status" value="2"/>
</dbReference>